<feature type="compositionally biased region" description="Polar residues" evidence="1">
    <location>
        <begin position="1"/>
        <end position="12"/>
    </location>
</feature>
<accession>A6JRV5</accession>
<name>A6JRV5_RAT</name>
<evidence type="ECO:0000313" key="3">
    <source>
        <dbReference type="Proteomes" id="UP000234681"/>
    </source>
</evidence>
<gene>
    <name evidence="2" type="ORF">rCG_36723</name>
</gene>
<feature type="region of interest" description="Disordered" evidence="1">
    <location>
        <begin position="1"/>
        <end position="58"/>
    </location>
</feature>
<dbReference type="AlphaFoldDB" id="A6JRV5"/>
<evidence type="ECO:0000256" key="1">
    <source>
        <dbReference type="SAM" id="MobiDB-lite"/>
    </source>
</evidence>
<protein>
    <submittedName>
        <fullName evidence="2">RCG36723</fullName>
    </submittedName>
</protein>
<dbReference type="Proteomes" id="UP000234681">
    <property type="component" value="Chromosome 11"/>
</dbReference>
<organism evidence="2 3">
    <name type="scientific">Rattus norvegicus</name>
    <name type="common">Rat</name>
    <dbReference type="NCBI Taxonomy" id="10116"/>
    <lineage>
        <taxon>Eukaryota</taxon>
        <taxon>Metazoa</taxon>
        <taxon>Chordata</taxon>
        <taxon>Craniata</taxon>
        <taxon>Vertebrata</taxon>
        <taxon>Euteleostomi</taxon>
        <taxon>Mammalia</taxon>
        <taxon>Eutheria</taxon>
        <taxon>Euarchontoglires</taxon>
        <taxon>Glires</taxon>
        <taxon>Rodentia</taxon>
        <taxon>Myomorpha</taxon>
        <taxon>Muroidea</taxon>
        <taxon>Muridae</taxon>
        <taxon>Murinae</taxon>
        <taxon>Rattus</taxon>
    </lineage>
</organism>
<dbReference type="EMBL" id="CH473999">
    <property type="protein sequence ID" value="EDL78152.1"/>
    <property type="molecule type" value="Genomic_DNA"/>
</dbReference>
<proteinExistence type="predicted"/>
<sequence length="58" mass="6477">MEPGDKTQNSPGLQVPEDHVARRLKGPPPDNPLAAVTRHETPPQSNFGWDFNSTQNWI</sequence>
<reference evidence="2 3" key="1">
    <citation type="submission" date="2005-09" db="EMBL/GenBank/DDBJ databases">
        <authorList>
            <person name="Mural R.J."/>
            <person name="Li P.W."/>
            <person name="Adams M.D."/>
            <person name="Amanatides P.G."/>
            <person name="Baden-Tillson H."/>
            <person name="Barnstead M."/>
            <person name="Chin S.H."/>
            <person name="Dew I."/>
            <person name="Evans C.A."/>
            <person name="Ferriera S."/>
            <person name="Flanigan M."/>
            <person name="Fosler C."/>
            <person name="Glodek A."/>
            <person name="Gu Z."/>
            <person name="Holt R.A."/>
            <person name="Jennings D."/>
            <person name="Kraft C.L."/>
            <person name="Lu F."/>
            <person name="Nguyen T."/>
            <person name="Nusskern D.R."/>
            <person name="Pfannkoch C.M."/>
            <person name="Sitter C."/>
            <person name="Sutton G.G."/>
            <person name="Venter J.C."/>
            <person name="Wang Z."/>
            <person name="Woodage T."/>
            <person name="Zheng X.H."/>
            <person name="Zhong F."/>
        </authorList>
    </citation>
    <scope>NUCLEOTIDE SEQUENCE [LARGE SCALE GENOMIC DNA]</scope>
    <source>
        <strain>BN</strain>
        <strain evidence="3">Sprague-Dawley</strain>
    </source>
</reference>
<feature type="compositionally biased region" description="Polar residues" evidence="1">
    <location>
        <begin position="42"/>
        <end position="58"/>
    </location>
</feature>
<evidence type="ECO:0000313" key="2">
    <source>
        <dbReference type="EMBL" id="EDL78152.1"/>
    </source>
</evidence>